<keyword evidence="3" id="KW-1185">Reference proteome</keyword>
<dbReference type="Gene3D" id="1.10.510.10">
    <property type="entry name" value="Transferase(Phosphotransferase) domain 1"/>
    <property type="match status" value="1"/>
</dbReference>
<dbReference type="EMBL" id="JAODUP010001679">
    <property type="protein sequence ID" value="KAK2139645.1"/>
    <property type="molecule type" value="Genomic_DNA"/>
</dbReference>
<dbReference type="GO" id="GO:0004672">
    <property type="term" value="F:protein kinase activity"/>
    <property type="evidence" value="ECO:0007669"/>
    <property type="project" value="InterPro"/>
</dbReference>
<dbReference type="AlphaFoldDB" id="A0AAD9MN86"/>
<dbReference type="Proteomes" id="UP001208570">
    <property type="component" value="Unassembled WGS sequence"/>
</dbReference>
<evidence type="ECO:0000313" key="3">
    <source>
        <dbReference type="Proteomes" id="UP001208570"/>
    </source>
</evidence>
<evidence type="ECO:0000313" key="2">
    <source>
        <dbReference type="EMBL" id="KAK2139645.1"/>
    </source>
</evidence>
<accession>A0AAD9MN86</accession>
<dbReference type="InterPro" id="IPR011009">
    <property type="entry name" value="Kinase-like_dom_sf"/>
</dbReference>
<proteinExistence type="predicted"/>
<comment type="caution">
    <text evidence="2">The sequence shown here is derived from an EMBL/GenBank/DDBJ whole genome shotgun (WGS) entry which is preliminary data.</text>
</comment>
<dbReference type="SUPFAM" id="SSF56112">
    <property type="entry name" value="Protein kinase-like (PK-like)"/>
    <property type="match status" value="1"/>
</dbReference>
<dbReference type="InterPro" id="IPR001245">
    <property type="entry name" value="Ser-Thr/Tyr_kinase_cat_dom"/>
</dbReference>
<name>A0AAD9MN86_9ANNE</name>
<sequence length="238" mass="27530">MFCLNSVKNGIPNIRKQSRQTQEPTGLESYETLEISQRQHSQISSVYQFLAKPELNEITNSDIILQSLITSGVFYGIRNGQLKTEENLSFDIIIKEVKNLNIFWMQYLREQAVAMCKLRRNDYTMACFGISQDNKYLLMENASCGNIQMYLKEQTDNSYYNMKKVDDHLKIINFIQQIIRGIKSVLEMQPPALFYSLSASHVLITNQEQCKLTGFATSTAVNQREKLEEQDHVNIFSK</sequence>
<gene>
    <name evidence="2" type="ORF">LSH36_1681g00010</name>
</gene>
<feature type="domain" description="Serine-threonine/tyrosine-protein kinase catalytic" evidence="1">
    <location>
        <begin position="65"/>
        <end position="231"/>
    </location>
</feature>
<dbReference type="Pfam" id="PF07714">
    <property type="entry name" value="PK_Tyr_Ser-Thr"/>
    <property type="match status" value="1"/>
</dbReference>
<organism evidence="2 3">
    <name type="scientific">Paralvinella palmiformis</name>
    <dbReference type="NCBI Taxonomy" id="53620"/>
    <lineage>
        <taxon>Eukaryota</taxon>
        <taxon>Metazoa</taxon>
        <taxon>Spiralia</taxon>
        <taxon>Lophotrochozoa</taxon>
        <taxon>Annelida</taxon>
        <taxon>Polychaeta</taxon>
        <taxon>Sedentaria</taxon>
        <taxon>Canalipalpata</taxon>
        <taxon>Terebellida</taxon>
        <taxon>Terebelliformia</taxon>
        <taxon>Alvinellidae</taxon>
        <taxon>Paralvinella</taxon>
    </lineage>
</organism>
<protein>
    <recommendedName>
        <fullName evidence="1">Serine-threonine/tyrosine-protein kinase catalytic domain-containing protein</fullName>
    </recommendedName>
</protein>
<evidence type="ECO:0000259" key="1">
    <source>
        <dbReference type="Pfam" id="PF07714"/>
    </source>
</evidence>
<reference evidence="2" key="1">
    <citation type="journal article" date="2023" name="Mol. Biol. Evol.">
        <title>Third-Generation Sequencing Reveals the Adaptive Role of the Epigenome in Three Deep-Sea Polychaetes.</title>
        <authorList>
            <person name="Perez M."/>
            <person name="Aroh O."/>
            <person name="Sun Y."/>
            <person name="Lan Y."/>
            <person name="Juniper S.K."/>
            <person name="Young C.R."/>
            <person name="Angers B."/>
            <person name="Qian P.Y."/>
        </authorList>
    </citation>
    <scope>NUCLEOTIDE SEQUENCE</scope>
    <source>
        <strain evidence="2">P08H-3</strain>
    </source>
</reference>